<dbReference type="GO" id="GO:0005576">
    <property type="term" value="C:extracellular region"/>
    <property type="evidence" value="ECO:0007669"/>
    <property type="project" value="UniProtKB-SubCell"/>
</dbReference>
<reference evidence="5 6" key="1">
    <citation type="submission" date="2018-09" db="EMBL/GenBank/DDBJ databases">
        <title>Novel species of Arthrobacter.</title>
        <authorList>
            <person name="Liu Q."/>
            <person name="Xin Y.-H."/>
        </authorList>
    </citation>
    <scope>NUCLEOTIDE SEQUENCE [LARGE SCALE GENOMIC DNA]</scope>
    <source>
        <strain evidence="5 6">Hz2</strain>
    </source>
</reference>
<dbReference type="PANTHER" id="PTHR11475">
    <property type="entry name" value="OXIDASE/PEROXIDASE"/>
    <property type="match status" value="1"/>
</dbReference>
<keyword evidence="2" id="KW-0964">Secreted</keyword>
<proteinExistence type="predicted"/>
<feature type="signal peptide" evidence="4">
    <location>
        <begin position="1"/>
        <end position="22"/>
    </location>
</feature>
<dbReference type="EMBL" id="QZVT01000033">
    <property type="protein sequence ID" value="RJT73810.1"/>
    <property type="molecule type" value="Genomic_DNA"/>
</dbReference>
<protein>
    <recommendedName>
        <fullName evidence="7">Myeloperoxidase</fullName>
    </recommendedName>
</protein>
<gene>
    <name evidence="5" type="ORF">D6T63_18840</name>
</gene>
<dbReference type="AlphaFoldDB" id="A0A3A5LYH1"/>
<dbReference type="CDD" id="cd09819">
    <property type="entry name" value="An_peroxidase_bacterial_1"/>
    <property type="match status" value="1"/>
</dbReference>
<name>A0A3A5LYH1_9MICC</name>
<dbReference type="PANTHER" id="PTHR11475:SF4">
    <property type="entry name" value="CHORION PEROXIDASE"/>
    <property type="match status" value="1"/>
</dbReference>
<dbReference type="InterPro" id="IPR037120">
    <property type="entry name" value="Haem_peroxidase_sf_animal"/>
</dbReference>
<dbReference type="Proteomes" id="UP000272560">
    <property type="component" value="Unassembled WGS sequence"/>
</dbReference>
<feature type="chain" id="PRO_5017213789" description="Myeloperoxidase" evidence="4">
    <location>
        <begin position="23"/>
        <end position="520"/>
    </location>
</feature>
<dbReference type="SUPFAM" id="SSF48113">
    <property type="entry name" value="Heme-dependent peroxidases"/>
    <property type="match status" value="1"/>
</dbReference>
<comment type="subcellular location">
    <subcellularLocation>
        <location evidence="1">Secreted</location>
    </subcellularLocation>
</comment>
<dbReference type="GO" id="GO:0020037">
    <property type="term" value="F:heme binding"/>
    <property type="evidence" value="ECO:0007669"/>
    <property type="project" value="InterPro"/>
</dbReference>
<organism evidence="5 6">
    <name type="scientific">Arthrobacter cheniae</name>
    <dbReference type="NCBI Taxonomy" id="1258888"/>
    <lineage>
        <taxon>Bacteria</taxon>
        <taxon>Bacillati</taxon>
        <taxon>Actinomycetota</taxon>
        <taxon>Actinomycetes</taxon>
        <taxon>Micrococcales</taxon>
        <taxon>Micrococcaceae</taxon>
        <taxon>Arthrobacter</taxon>
    </lineage>
</organism>
<evidence type="ECO:0000256" key="1">
    <source>
        <dbReference type="ARBA" id="ARBA00004613"/>
    </source>
</evidence>
<evidence type="ECO:0000256" key="2">
    <source>
        <dbReference type="ARBA" id="ARBA00022525"/>
    </source>
</evidence>
<sequence>MFSAASAGLLSVLPMGTRSASAAPALKVPSQVVKPAVLGPATGHGVGNPRGAEVALKMRSQQGRFGLMFPSLQPFAPSEALLAVMAQRMIDPRQPLADVSSSEDGFDNAEMPAGYTYLGQFMDHDITHDITPLSLQKADPLALKNFNTPFFDLSSVYGRGQAEDPQLYDPKDPALLLVATTAEGISDVPRTGAGTAIIGDGRNDENLIVSQMHLAFLKLHNHFVGLGNSFADARRLVRWHYQWVIVNDFLPRMVGPELVTAMLLHQSHGTIKVDNKFYKPGNRQKPMIPLEFSVCAYRFGHSMIRAEYEMHDNTTFPLFGPPGQDLRGSRPLPYDARADWSYFFDIPGVEPPMGRNTTRLLDTQLSFPLANLPPTVVSHIDGAIYALAHRNLLRGVKLGLPAGQDVAKALGVPPIPNTRLGLYEPEWGNKAPLWFYILKEAELQGGRQLGPVGGRIIAEVILGLLSLDPDSYLNSRIRWTPADPAFGMGELFKMSGATFKTEENLTEEELPEEELPEDHL</sequence>
<evidence type="ECO:0000256" key="3">
    <source>
        <dbReference type="ARBA" id="ARBA00023180"/>
    </source>
</evidence>
<keyword evidence="4" id="KW-0732">Signal</keyword>
<evidence type="ECO:0000256" key="4">
    <source>
        <dbReference type="SAM" id="SignalP"/>
    </source>
</evidence>
<dbReference type="InterPro" id="IPR019791">
    <property type="entry name" value="Haem_peroxidase_animal"/>
</dbReference>
<dbReference type="GO" id="GO:0004601">
    <property type="term" value="F:peroxidase activity"/>
    <property type="evidence" value="ECO:0007669"/>
    <property type="project" value="InterPro"/>
</dbReference>
<evidence type="ECO:0008006" key="7">
    <source>
        <dbReference type="Google" id="ProtNLM"/>
    </source>
</evidence>
<accession>A0A3A5LYH1</accession>
<dbReference type="Gene3D" id="1.10.640.10">
    <property type="entry name" value="Haem peroxidase domain superfamily, animal type"/>
    <property type="match status" value="1"/>
</dbReference>
<keyword evidence="3" id="KW-0325">Glycoprotein</keyword>
<evidence type="ECO:0000313" key="5">
    <source>
        <dbReference type="EMBL" id="RJT73810.1"/>
    </source>
</evidence>
<dbReference type="GO" id="GO:0006979">
    <property type="term" value="P:response to oxidative stress"/>
    <property type="evidence" value="ECO:0007669"/>
    <property type="project" value="InterPro"/>
</dbReference>
<dbReference type="InterPro" id="IPR010255">
    <property type="entry name" value="Haem_peroxidase_sf"/>
</dbReference>
<evidence type="ECO:0000313" key="6">
    <source>
        <dbReference type="Proteomes" id="UP000272560"/>
    </source>
</evidence>
<feature type="non-terminal residue" evidence="5">
    <location>
        <position position="520"/>
    </location>
</feature>
<keyword evidence="6" id="KW-1185">Reference proteome</keyword>
<dbReference type="Pfam" id="PF03098">
    <property type="entry name" value="An_peroxidase"/>
    <property type="match status" value="1"/>
</dbReference>
<comment type="caution">
    <text evidence="5">The sequence shown here is derived from an EMBL/GenBank/DDBJ whole genome shotgun (WGS) entry which is preliminary data.</text>
</comment>
<dbReference type="OrthoDB" id="7876310at2"/>